<name>A0A382BK30_9ZZZZ</name>
<feature type="non-terminal residue" evidence="2">
    <location>
        <position position="28"/>
    </location>
</feature>
<protein>
    <submittedName>
        <fullName evidence="2">Uncharacterized protein</fullName>
    </submittedName>
</protein>
<proteinExistence type="predicted"/>
<reference evidence="2" key="1">
    <citation type="submission" date="2018-05" db="EMBL/GenBank/DDBJ databases">
        <authorList>
            <person name="Lanie J.A."/>
            <person name="Ng W.-L."/>
            <person name="Kazmierczak K.M."/>
            <person name="Andrzejewski T.M."/>
            <person name="Davidsen T.M."/>
            <person name="Wayne K.J."/>
            <person name="Tettelin H."/>
            <person name="Glass J.I."/>
            <person name="Rusch D."/>
            <person name="Podicherti R."/>
            <person name="Tsui H.-C.T."/>
            <person name="Winkler M.E."/>
        </authorList>
    </citation>
    <scope>NUCLEOTIDE SEQUENCE</scope>
</reference>
<accession>A0A382BK30</accession>
<evidence type="ECO:0000313" key="2">
    <source>
        <dbReference type="EMBL" id="SVB14155.1"/>
    </source>
</evidence>
<dbReference type="AlphaFoldDB" id="A0A382BK30"/>
<sequence>MADYSSNSTNDQVNNTIPGSTSKNIKKR</sequence>
<organism evidence="2">
    <name type="scientific">marine metagenome</name>
    <dbReference type="NCBI Taxonomy" id="408172"/>
    <lineage>
        <taxon>unclassified sequences</taxon>
        <taxon>metagenomes</taxon>
        <taxon>ecological metagenomes</taxon>
    </lineage>
</organism>
<gene>
    <name evidence="2" type="ORF">METZ01_LOCUS167009</name>
</gene>
<evidence type="ECO:0000256" key="1">
    <source>
        <dbReference type="SAM" id="MobiDB-lite"/>
    </source>
</evidence>
<feature type="region of interest" description="Disordered" evidence="1">
    <location>
        <begin position="1"/>
        <end position="28"/>
    </location>
</feature>
<dbReference type="EMBL" id="UINC01030186">
    <property type="protein sequence ID" value="SVB14155.1"/>
    <property type="molecule type" value="Genomic_DNA"/>
</dbReference>